<dbReference type="Proteomes" id="UP000610203">
    <property type="component" value="Unassembled WGS sequence"/>
</dbReference>
<keyword evidence="2" id="KW-1185">Reference proteome</keyword>
<accession>A0ABQ3GS41</accession>
<dbReference type="EMBL" id="BMZR01000004">
    <property type="protein sequence ID" value="GHD35177.1"/>
    <property type="molecule type" value="Genomic_DNA"/>
</dbReference>
<reference evidence="2" key="1">
    <citation type="journal article" date="2019" name="Int. J. Syst. Evol. Microbiol.">
        <title>The Global Catalogue of Microorganisms (GCM) 10K type strain sequencing project: providing services to taxonomists for standard genome sequencing and annotation.</title>
        <authorList>
            <consortium name="The Broad Institute Genomics Platform"/>
            <consortium name="The Broad Institute Genome Sequencing Center for Infectious Disease"/>
            <person name="Wu L."/>
            <person name="Ma J."/>
        </authorList>
    </citation>
    <scope>NUCLEOTIDE SEQUENCE [LARGE SCALE GENOMIC DNA]</scope>
    <source>
        <strain evidence="2">KCTC 42280</strain>
    </source>
</reference>
<organism evidence="1 2">
    <name type="scientific">Psychrobacter glaciei</name>
    <dbReference type="NCBI Taxonomy" id="619771"/>
    <lineage>
        <taxon>Bacteria</taxon>
        <taxon>Pseudomonadati</taxon>
        <taxon>Pseudomonadota</taxon>
        <taxon>Gammaproteobacteria</taxon>
        <taxon>Moraxellales</taxon>
        <taxon>Moraxellaceae</taxon>
        <taxon>Psychrobacter</taxon>
    </lineage>
</organism>
<evidence type="ECO:0000313" key="2">
    <source>
        <dbReference type="Proteomes" id="UP000610203"/>
    </source>
</evidence>
<gene>
    <name evidence="1" type="ORF">GCM10016272_21000</name>
</gene>
<comment type="caution">
    <text evidence="1">The sequence shown here is derived from an EMBL/GenBank/DDBJ whole genome shotgun (WGS) entry which is preliminary data.</text>
</comment>
<evidence type="ECO:0000313" key="1">
    <source>
        <dbReference type="EMBL" id="GHD35177.1"/>
    </source>
</evidence>
<protein>
    <submittedName>
        <fullName evidence="1">Uncharacterized protein</fullName>
    </submittedName>
</protein>
<sequence>MVISYKLSGKFKLLYEKEVMTSRVEEVLPVASDDYRASGYCRDSYNVDLALRV</sequence>
<proteinExistence type="predicted"/>
<name>A0ABQ3GS41_9GAMM</name>